<organism evidence="6 7">
    <name type="scientific">Pseudomonas helleri</name>
    <dbReference type="NCBI Taxonomy" id="1608996"/>
    <lineage>
        <taxon>Bacteria</taxon>
        <taxon>Pseudomonadati</taxon>
        <taxon>Pseudomonadota</taxon>
        <taxon>Gammaproteobacteria</taxon>
        <taxon>Pseudomonadales</taxon>
        <taxon>Pseudomonadaceae</taxon>
        <taxon>Pseudomonas</taxon>
    </lineage>
</organism>
<dbReference type="EMBL" id="WIVT01000003">
    <property type="protein sequence ID" value="MQU15556.1"/>
    <property type="molecule type" value="Genomic_DNA"/>
</dbReference>
<dbReference type="Pfam" id="PF00440">
    <property type="entry name" value="TetR_N"/>
    <property type="match status" value="1"/>
</dbReference>
<dbReference type="Proteomes" id="UP000443000">
    <property type="component" value="Unassembled WGS sequence"/>
</dbReference>
<protein>
    <submittedName>
        <fullName evidence="6">TetR family transcriptional regulator</fullName>
    </submittedName>
</protein>
<evidence type="ECO:0000313" key="5">
    <source>
        <dbReference type="EMBL" id="MQU15556.1"/>
    </source>
</evidence>
<dbReference type="GO" id="GO:0000976">
    <property type="term" value="F:transcription cis-regulatory region binding"/>
    <property type="evidence" value="ECO:0007669"/>
    <property type="project" value="TreeGrafter"/>
</dbReference>
<evidence type="ECO:0000313" key="6">
    <source>
        <dbReference type="EMBL" id="MQU25210.1"/>
    </source>
</evidence>
<keyword evidence="1 2" id="KW-0238">DNA-binding</keyword>
<sequence>MTSRGRPLAMPAEERKQKIYVALDQLLNEGAYENVTMAQIAAKAGMSKKTLYVYFADKDALLQAFVASTYVWPQKAVQDLASDPVEAFAIRMHAIADHVLCESHIRLCRLAIGEGARNAGIAETFFQLGILANRQSLVQAMARIDSAHKVLKLDNLVLVEMIVGATVGQHLVTSLLTGQLPALSDVHKSIDALMASMFCR</sequence>
<dbReference type="PROSITE" id="PS50977">
    <property type="entry name" value="HTH_TETR_2"/>
    <property type="match status" value="1"/>
</dbReference>
<name>A0A6G1W7N9_9PSED</name>
<dbReference type="GO" id="GO:0003700">
    <property type="term" value="F:DNA-binding transcription factor activity"/>
    <property type="evidence" value="ECO:0007669"/>
    <property type="project" value="TreeGrafter"/>
</dbReference>
<dbReference type="OrthoDB" id="270177at2"/>
<gene>
    <name evidence="5" type="ORF">GHN41_03720</name>
    <name evidence="4" type="ORF">GHN94_14540</name>
    <name evidence="6" type="ORF">GHO29_01840</name>
</gene>
<evidence type="ECO:0000256" key="1">
    <source>
        <dbReference type="ARBA" id="ARBA00023125"/>
    </source>
</evidence>
<evidence type="ECO:0000313" key="7">
    <source>
        <dbReference type="Proteomes" id="UP000437970"/>
    </source>
</evidence>
<keyword evidence="9" id="KW-1185">Reference proteome</keyword>
<evidence type="ECO:0000256" key="2">
    <source>
        <dbReference type="PROSITE-ProRule" id="PRU00335"/>
    </source>
</evidence>
<comment type="caution">
    <text evidence="6">The sequence shown here is derived from an EMBL/GenBank/DDBJ whole genome shotgun (WGS) entry which is preliminary data.</text>
</comment>
<dbReference type="Proteomes" id="UP000713985">
    <property type="component" value="Unassembled WGS sequence"/>
</dbReference>
<dbReference type="InterPro" id="IPR001647">
    <property type="entry name" value="HTH_TetR"/>
</dbReference>
<evidence type="ECO:0000313" key="4">
    <source>
        <dbReference type="EMBL" id="MQT27039.1"/>
    </source>
</evidence>
<proteinExistence type="predicted"/>
<reference evidence="7 8" key="1">
    <citation type="submission" date="2019-10" db="EMBL/GenBank/DDBJ databases">
        <title>Evaluation of single-gene subtyping targets for Pseudomonas.</title>
        <authorList>
            <person name="Reichler S.J."/>
            <person name="Orsi R.H."/>
            <person name="Wiedmann M."/>
            <person name="Martin N.H."/>
            <person name="Murphy S.I."/>
        </authorList>
    </citation>
    <scope>NUCLEOTIDE SEQUENCE [LARGE SCALE GENOMIC DNA]</scope>
    <source>
        <strain evidence="4 9">FSL R10-0802</strain>
        <strain evidence="5 8">FSL R10-1594</strain>
        <strain evidence="6 7">FSL R10-1984</strain>
    </source>
</reference>
<accession>A0A6G1W7N9</accession>
<dbReference type="SUPFAM" id="SSF46689">
    <property type="entry name" value="Homeodomain-like"/>
    <property type="match status" value="1"/>
</dbReference>
<feature type="DNA-binding region" description="H-T-H motif" evidence="2">
    <location>
        <begin position="36"/>
        <end position="55"/>
    </location>
</feature>
<dbReference type="Gene3D" id="1.10.357.10">
    <property type="entry name" value="Tetracycline Repressor, domain 2"/>
    <property type="match status" value="1"/>
</dbReference>
<dbReference type="EMBL" id="WIWP01000025">
    <property type="protein sequence ID" value="MQT27039.1"/>
    <property type="molecule type" value="Genomic_DNA"/>
</dbReference>
<dbReference type="PANTHER" id="PTHR30055:SF226">
    <property type="entry name" value="HTH-TYPE TRANSCRIPTIONAL REGULATOR PKSA"/>
    <property type="match status" value="1"/>
</dbReference>
<evidence type="ECO:0000313" key="8">
    <source>
        <dbReference type="Proteomes" id="UP000443000"/>
    </source>
</evidence>
<dbReference type="AlphaFoldDB" id="A0A6G1W7N9"/>
<dbReference type="PRINTS" id="PR00455">
    <property type="entry name" value="HTHTETR"/>
</dbReference>
<evidence type="ECO:0000259" key="3">
    <source>
        <dbReference type="PROSITE" id="PS50977"/>
    </source>
</evidence>
<evidence type="ECO:0000313" key="9">
    <source>
        <dbReference type="Proteomes" id="UP000713985"/>
    </source>
</evidence>
<dbReference type="Proteomes" id="UP000437970">
    <property type="component" value="Unassembled WGS sequence"/>
</dbReference>
<dbReference type="InterPro" id="IPR050109">
    <property type="entry name" value="HTH-type_TetR-like_transc_reg"/>
</dbReference>
<dbReference type="EMBL" id="WIVW01000001">
    <property type="protein sequence ID" value="MQU25210.1"/>
    <property type="molecule type" value="Genomic_DNA"/>
</dbReference>
<feature type="domain" description="HTH tetR-type" evidence="3">
    <location>
        <begin position="13"/>
        <end position="73"/>
    </location>
</feature>
<dbReference type="PANTHER" id="PTHR30055">
    <property type="entry name" value="HTH-TYPE TRANSCRIPTIONAL REGULATOR RUTR"/>
    <property type="match status" value="1"/>
</dbReference>
<dbReference type="InterPro" id="IPR009057">
    <property type="entry name" value="Homeodomain-like_sf"/>
</dbReference>